<dbReference type="Proteomes" id="UP001302812">
    <property type="component" value="Unassembled WGS sequence"/>
</dbReference>
<dbReference type="InterPro" id="IPR003000">
    <property type="entry name" value="Sirtuin"/>
</dbReference>
<dbReference type="RefSeq" id="XP_064667762.1">
    <property type="nucleotide sequence ID" value="XM_064811970.1"/>
</dbReference>
<feature type="binding site" evidence="4">
    <location>
        <position position="109"/>
    </location>
    <ligand>
        <name>Zn(2+)</name>
        <dbReference type="ChEBI" id="CHEBI:29105"/>
    </ligand>
</feature>
<gene>
    <name evidence="6" type="ORF">N656DRAFT_714415</name>
</gene>
<dbReference type="InterPro" id="IPR026590">
    <property type="entry name" value="Ssirtuin_cat_dom"/>
</dbReference>
<reference evidence="6" key="1">
    <citation type="journal article" date="2023" name="Mol. Phylogenet. Evol.">
        <title>Genome-scale phylogeny and comparative genomics of the fungal order Sordariales.</title>
        <authorList>
            <person name="Hensen N."/>
            <person name="Bonometti L."/>
            <person name="Westerberg I."/>
            <person name="Brannstrom I.O."/>
            <person name="Guillou S."/>
            <person name="Cros-Aarteil S."/>
            <person name="Calhoun S."/>
            <person name="Haridas S."/>
            <person name="Kuo A."/>
            <person name="Mondo S."/>
            <person name="Pangilinan J."/>
            <person name="Riley R."/>
            <person name="LaButti K."/>
            <person name="Andreopoulos B."/>
            <person name="Lipzen A."/>
            <person name="Chen C."/>
            <person name="Yan M."/>
            <person name="Daum C."/>
            <person name="Ng V."/>
            <person name="Clum A."/>
            <person name="Steindorff A."/>
            <person name="Ohm R.A."/>
            <person name="Martin F."/>
            <person name="Silar P."/>
            <person name="Natvig D.O."/>
            <person name="Lalanne C."/>
            <person name="Gautier V."/>
            <person name="Ament-Velasquez S.L."/>
            <person name="Kruys A."/>
            <person name="Hutchinson M.I."/>
            <person name="Powell A.J."/>
            <person name="Barry K."/>
            <person name="Miller A.N."/>
            <person name="Grigoriev I.V."/>
            <person name="Debuchy R."/>
            <person name="Gladieux P."/>
            <person name="Hiltunen Thoren M."/>
            <person name="Johannesson H."/>
        </authorList>
    </citation>
    <scope>NUCLEOTIDE SEQUENCE</scope>
    <source>
        <strain evidence="6">CBS 508.74</strain>
    </source>
</reference>
<feature type="non-terminal residue" evidence="6">
    <location>
        <position position="1"/>
    </location>
</feature>
<accession>A0AAN6QH80</accession>
<dbReference type="GO" id="GO:0046872">
    <property type="term" value="F:metal ion binding"/>
    <property type="evidence" value="ECO:0007669"/>
    <property type="project" value="UniProtKB-KW"/>
</dbReference>
<dbReference type="PANTHER" id="PTHR11085">
    <property type="entry name" value="NAD-DEPENDENT PROTEIN DEACYLASE SIRTUIN-5, MITOCHONDRIAL-RELATED"/>
    <property type="match status" value="1"/>
</dbReference>
<organism evidence="6 7">
    <name type="scientific">Canariomyces notabilis</name>
    <dbReference type="NCBI Taxonomy" id="2074819"/>
    <lineage>
        <taxon>Eukaryota</taxon>
        <taxon>Fungi</taxon>
        <taxon>Dikarya</taxon>
        <taxon>Ascomycota</taxon>
        <taxon>Pezizomycotina</taxon>
        <taxon>Sordariomycetes</taxon>
        <taxon>Sordariomycetidae</taxon>
        <taxon>Sordariales</taxon>
        <taxon>Chaetomiaceae</taxon>
        <taxon>Canariomyces</taxon>
    </lineage>
</organism>
<comment type="caution">
    <text evidence="6">The sequence shown here is derived from an EMBL/GenBank/DDBJ whole genome shotgun (WGS) entry which is preliminary data.</text>
</comment>
<dbReference type="Gene3D" id="3.40.50.1220">
    <property type="entry name" value="TPP-binding domain"/>
    <property type="match status" value="1"/>
</dbReference>
<keyword evidence="2" id="KW-0808">Transferase</keyword>
<feature type="active site" description="Proton acceptor" evidence="4">
    <location>
        <position position="101"/>
    </location>
</feature>
<comment type="similarity">
    <text evidence="1">Belongs to the sirtuin family. Class I subfamily.</text>
</comment>
<dbReference type="EMBL" id="MU853352">
    <property type="protein sequence ID" value="KAK4110192.1"/>
    <property type="molecule type" value="Genomic_DNA"/>
</dbReference>
<dbReference type="InterPro" id="IPR029035">
    <property type="entry name" value="DHS-like_NAD/FAD-binding_dom"/>
</dbReference>
<dbReference type="GeneID" id="89936095"/>
<keyword evidence="4" id="KW-0862">Zinc</keyword>
<dbReference type="SUPFAM" id="SSF52467">
    <property type="entry name" value="DHS-like NAD/FAD-binding domain"/>
    <property type="match status" value="1"/>
</dbReference>
<reference evidence="6" key="2">
    <citation type="submission" date="2023-05" db="EMBL/GenBank/DDBJ databases">
        <authorList>
            <consortium name="Lawrence Berkeley National Laboratory"/>
            <person name="Steindorff A."/>
            <person name="Hensen N."/>
            <person name="Bonometti L."/>
            <person name="Westerberg I."/>
            <person name="Brannstrom I.O."/>
            <person name="Guillou S."/>
            <person name="Cros-Aarteil S."/>
            <person name="Calhoun S."/>
            <person name="Haridas S."/>
            <person name="Kuo A."/>
            <person name="Mondo S."/>
            <person name="Pangilinan J."/>
            <person name="Riley R."/>
            <person name="Labutti K."/>
            <person name="Andreopoulos B."/>
            <person name="Lipzen A."/>
            <person name="Chen C."/>
            <person name="Yanf M."/>
            <person name="Daum C."/>
            <person name="Ng V."/>
            <person name="Clum A."/>
            <person name="Ohm R."/>
            <person name="Martin F."/>
            <person name="Silar P."/>
            <person name="Natvig D."/>
            <person name="Lalanne C."/>
            <person name="Gautier V."/>
            <person name="Ament-Velasquez S.L."/>
            <person name="Kruys A."/>
            <person name="Hutchinson M.I."/>
            <person name="Powell A.J."/>
            <person name="Barry K."/>
            <person name="Miller A.N."/>
            <person name="Grigoriev I.V."/>
            <person name="Debuchy R."/>
            <person name="Gladieux P."/>
            <person name="Thoren M.H."/>
            <person name="Johannesson H."/>
        </authorList>
    </citation>
    <scope>NUCLEOTIDE SEQUENCE</scope>
    <source>
        <strain evidence="6">CBS 508.74</strain>
    </source>
</reference>
<dbReference type="GO" id="GO:0017136">
    <property type="term" value="F:histone deacetylase activity, NAD-dependent"/>
    <property type="evidence" value="ECO:0007669"/>
    <property type="project" value="TreeGrafter"/>
</dbReference>
<evidence type="ECO:0000313" key="6">
    <source>
        <dbReference type="EMBL" id="KAK4110192.1"/>
    </source>
</evidence>
<dbReference type="PROSITE" id="PS50305">
    <property type="entry name" value="SIRTUIN"/>
    <property type="match status" value="1"/>
</dbReference>
<feature type="binding site" evidence="4">
    <location>
        <position position="138"/>
    </location>
    <ligand>
        <name>Zn(2+)</name>
        <dbReference type="ChEBI" id="CHEBI:29105"/>
    </ligand>
</feature>
<name>A0AAN6QH80_9PEZI</name>
<evidence type="ECO:0000259" key="5">
    <source>
        <dbReference type="PROSITE" id="PS50305"/>
    </source>
</evidence>
<dbReference type="GO" id="GO:0070403">
    <property type="term" value="F:NAD+ binding"/>
    <property type="evidence" value="ECO:0007669"/>
    <property type="project" value="InterPro"/>
</dbReference>
<dbReference type="Pfam" id="PF02146">
    <property type="entry name" value="SIR2"/>
    <property type="match status" value="2"/>
</dbReference>
<keyword evidence="4" id="KW-0479">Metal-binding</keyword>
<evidence type="ECO:0000256" key="1">
    <source>
        <dbReference type="ARBA" id="ARBA00006924"/>
    </source>
</evidence>
<sequence length="222" mass="24979">TPVFYSGITKMRHDVKRASPTRTHRFILSLRDAGKLVRDYTQNIDCLEEKVGLSTDLRKGPGSLSRFCRKYQSRDVRGHHRVDYEPRLQETNRGIECVLLHGSLRRLRCSNCFITCCWDECGREAKTLAGQELPCPGCAEISEARTAAGKRATAIGKLRPDIVLYSKQDPWAGSISVTTPLHLFQRLDILLITGTSLATHRVKHLVKDFAKIIHKQAGKAVL</sequence>
<evidence type="ECO:0000256" key="2">
    <source>
        <dbReference type="ARBA" id="ARBA00022679"/>
    </source>
</evidence>
<feature type="binding site" evidence="4">
    <location>
        <position position="112"/>
    </location>
    <ligand>
        <name>Zn(2+)</name>
        <dbReference type="ChEBI" id="CHEBI:29105"/>
    </ligand>
</feature>
<dbReference type="InterPro" id="IPR050134">
    <property type="entry name" value="NAD-dep_sirtuin_deacylases"/>
</dbReference>
<feature type="binding site" evidence="4">
    <location>
        <position position="135"/>
    </location>
    <ligand>
        <name>Zn(2+)</name>
        <dbReference type="ChEBI" id="CHEBI:29105"/>
    </ligand>
</feature>
<keyword evidence="7" id="KW-1185">Reference proteome</keyword>
<evidence type="ECO:0000256" key="4">
    <source>
        <dbReference type="PROSITE-ProRule" id="PRU00236"/>
    </source>
</evidence>
<dbReference type="PANTHER" id="PTHR11085:SF8">
    <property type="entry name" value="NAD-DEPENDENT HISTONE DEACETYLASE HST3"/>
    <property type="match status" value="1"/>
</dbReference>
<dbReference type="GO" id="GO:0005634">
    <property type="term" value="C:nucleus"/>
    <property type="evidence" value="ECO:0007669"/>
    <property type="project" value="TreeGrafter"/>
</dbReference>
<evidence type="ECO:0000256" key="3">
    <source>
        <dbReference type="ARBA" id="ARBA00023027"/>
    </source>
</evidence>
<proteinExistence type="inferred from homology"/>
<feature type="domain" description="Deacetylase sirtuin-type" evidence="5">
    <location>
        <begin position="1"/>
        <end position="222"/>
    </location>
</feature>
<evidence type="ECO:0000313" key="7">
    <source>
        <dbReference type="Proteomes" id="UP001302812"/>
    </source>
</evidence>
<keyword evidence="3" id="KW-0520">NAD</keyword>
<protein>
    <submittedName>
        <fullName evidence="6">DHS-like NAD/FAD-binding domain-containing protein</fullName>
    </submittedName>
</protein>
<dbReference type="AlphaFoldDB" id="A0AAN6QH80"/>